<comment type="similarity">
    <text evidence="11 13">Belongs to the EPSP synthase family. MurA subfamily.</text>
</comment>
<dbReference type="EMBL" id="JAROCC010000012">
    <property type="protein sequence ID" value="MDN4608664.1"/>
    <property type="molecule type" value="Genomic_DNA"/>
</dbReference>
<dbReference type="InterPro" id="IPR001986">
    <property type="entry name" value="Enolpyruvate_Tfrase_dom"/>
</dbReference>
<feature type="binding site" evidence="13">
    <location>
        <begin position="22"/>
        <end position="23"/>
    </location>
    <ligand>
        <name>phosphoenolpyruvate</name>
        <dbReference type="ChEBI" id="CHEBI:58702"/>
    </ligand>
</feature>
<keyword evidence="8 13" id="KW-0131">Cell cycle</keyword>
<name>A0ABT8JU20_9BACL</name>
<feature type="binding site" evidence="13">
    <location>
        <position position="305"/>
    </location>
    <ligand>
        <name>UDP-N-acetyl-alpha-D-glucosamine</name>
        <dbReference type="ChEBI" id="CHEBI:57705"/>
    </ligand>
</feature>
<feature type="binding site" evidence="13">
    <location>
        <position position="327"/>
    </location>
    <ligand>
        <name>UDP-N-acetyl-alpha-D-glucosamine</name>
        <dbReference type="ChEBI" id="CHEBI:57705"/>
    </ligand>
</feature>
<evidence type="ECO:0000256" key="2">
    <source>
        <dbReference type="ARBA" id="ARBA00004752"/>
    </source>
</evidence>
<comment type="caution">
    <text evidence="15">The sequence shown here is derived from an EMBL/GenBank/DDBJ whole genome shotgun (WGS) entry which is preliminary data.</text>
</comment>
<comment type="catalytic activity">
    <reaction evidence="12 13">
        <text>phosphoenolpyruvate + UDP-N-acetyl-alpha-D-glucosamine = UDP-N-acetyl-3-O-(1-carboxyvinyl)-alpha-D-glucosamine + phosphate</text>
        <dbReference type="Rhea" id="RHEA:18681"/>
        <dbReference type="ChEBI" id="CHEBI:43474"/>
        <dbReference type="ChEBI" id="CHEBI:57705"/>
        <dbReference type="ChEBI" id="CHEBI:58702"/>
        <dbReference type="ChEBI" id="CHEBI:68483"/>
        <dbReference type="EC" id="2.5.1.7"/>
    </reaction>
</comment>
<evidence type="ECO:0000256" key="12">
    <source>
        <dbReference type="ARBA" id="ARBA00047527"/>
    </source>
</evidence>
<organism evidence="15 16">
    <name type="scientific">Sporosarcina highlanderae</name>
    <dbReference type="NCBI Taxonomy" id="3035916"/>
    <lineage>
        <taxon>Bacteria</taxon>
        <taxon>Bacillati</taxon>
        <taxon>Bacillota</taxon>
        <taxon>Bacilli</taxon>
        <taxon>Bacillales</taxon>
        <taxon>Caryophanaceae</taxon>
        <taxon>Sporosarcina</taxon>
    </lineage>
</organism>
<dbReference type="InterPro" id="IPR013792">
    <property type="entry name" value="RNA3'P_cycl/enolpyr_Trfase_a/b"/>
</dbReference>
<reference evidence="15" key="1">
    <citation type="submission" date="2023-03" db="EMBL/GenBank/DDBJ databases">
        <title>MT1 and MT2 Draft Genomes of Novel Species.</title>
        <authorList>
            <person name="Venkateswaran K."/>
        </authorList>
    </citation>
    <scope>NUCLEOTIDE SEQUENCE</scope>
    <source>
        <strain evidence="15">F6_3S_P_2</strain>
    </source>
</reference>
<dbReference type="EC" id="2.5.1.7" evidence="13"/>
<gene>
    <name evidence="13 15" type="primary">murA</name>
    <name evidence="15" type="ORF">P5G49_14475</name>
</gene>
<evidence type="ECO:0000256" key="11">
    <source>
        <dbReference type="ARBA" id="ARBA00038367"/>
    </source>
</evidence>
<evidence type="ECO:0000256" key="10">
    <source>
        <dbReference type="ARBA" id="ARBA00023317"/>
    </source>
</evidence>
<comment type="subcellular location">
    <subcellularLocation>
        <location evidence="1 13">Cytoplasm</location>
    </subcellularLocation>
</comment>
<feature type="domain" description="Enolpyruvate transferase" evidence="14">
    <location>
        <begin position="10"/>
        <end position="403"/>
    </location>
</feature>
<dbReference type="Pfam" id="PF00275">
    <property type="entry name" value="EPSP_synthase"/>
    <property type="match status" value="1"/>
</dbReference>
<dbReference type="PROSITE" id="PS51257">
    <property type="entry name" value="PROKAR_LIPOPROTEIN"/>
    <property type="match status" value="1"/>
</dbReference>
<dbReference type="NCBIfam" id="NF006873">
    <property type="entry name" value="PRK09369.1"/>
    <property type="match status" value="1"/>
</dbReference>
<dbReference type="NCBIfam" id="TIGR01072">
    <property type="entry name" value="murA"/>
    <property type="match status" value="1"/>
</dbReference>
<protein>
    <recommendedName>
        <fullName evidence="13">UDP-N-acetylglucosamine 1-carboxyvinyltransferase</fullName>
        <ecNumber evidence="13">2.5.1.7</ecNumber>
    </recommendedName>
    <alternativeName>
        <fullName evidence="13">Enoylpyruvate transferase</fullName>
    </alternativeName>
    <alternativeName>
        <fullName evidence="13">UDP-N-acetylglucosamine enolpyruvyl transferase</fullName>
        <shortName evidence="13">EPT</shortName>
    </alternativeName>
</protein>
<feature type="binding site" evidence="13">
    <location>
        <position position="93"/>
    </location>
    <ligand>
        <name>UDP-N-acetyl-alpha-D-glucosamine</name>
        <dbReference type="ChEBI" id="CHEBI:57705"/>
    </ligand>
</feature>
<evidence type="ECO:0000256" key="5">
    <source>
        <dbReference type="ARBA" id="ARBA00022679"/>
    </source>
</evidence>
<evidence type="ECO:0000256" key="1">
    <source>
        <dbReference type="ARBA" id="ARBA00004496"/>
    </source>
</evidence>
<feature type="binding site" evidence="13">
    <location>
        <begin position="122"/>
        <end position="126"/>
    </location>
    <ligand>
        <name>UDP-N-acetyl-alpha-D-glucosamine</name>
        <dbReference type="ChEBI" id="CHEBI:57705"/>
    </ligand>
</feature>
<evidence type="ECO:0000256" key="3">
    <source>
        <dbReference type="ARBA" id="ARBA00022490"/>
    </source>
</evidence>
<keyword evidence="5 13" id="KW-0808">Transferase</keyword>
<keyword evidence="3 13" id="KW-0963">Cytoplasm</keyword>
<evidence type="ECO:0000256" key="6">
    <source>
        <dbReference type="ARBA" id="ARBA00022960"/>
    </source>
</evidence>
<evidence type="ECO:0000256" key="7">
    <source>
        <dbReference type="ARBA" id="ARBA00022984"/>
    </source>
</evidence>
<dbReference type="InterPro" id="IPR005750">
    <property type="entry name" value="UDP_GlcNAc_COvinyl_MurA"/>
</dbReference>
<dbReference type="GO" id="GO:0008760">
    <property type="term" value="F:UDP-N-acetylglucosamine 1-carboxyvinyltransferase activity"/>
    <property type="evidence" value="ECO:0007669"/>
    <property type="project" value="UniProtKB-EC"/>
</dbReference>
<dbReference type="PANTHER" id="PTHR43783">
    <property type="entry name" value="UDP-N-ACETYLGLUCOSAMINE 1-CARBOXYVINYLTRANSFERASE"/>
    <property type="match status" value="1"/>
</dbReference>
<dbReference type="SUPFAM" id="SSF55205">
    <property type="entry name" value="EPT/RTPC-like"/>
    <property type="match status" value="1"/>
</dbReference>
<comment type="caution">
    <text evidence="13">Lacks conserved residue(s) required for the propagation of feature annotation.</text>
</comment>
<keyword evidence="16" id="KW-1185">Reference proteome</keyword>
<keyword evidence="9 13" id="KW-0961">Cell wall biogenesis/degradation</keyword>
<feature type="active site" description="Proton donor" evidence="13">
    <location>
        <position position="117"/>
    </location>
</feature>
<dbReference type="CDD" id="cd01555">
    <property type="entry name" value="UdpNAET"/>
    <property type="match status" value="1"/>
</dbReference>
<keyword evidence="7 13" id="KW-0573">Peptidoglycan synthesis</keyword>
<keyword evidence="4 13" id="KW-0132">Cell division</keyword>
<evidence type="ECO:0000313" key="16">
    <source>
        <dbReference type="Proteomes" id="UP001175097"/>
    </source>
</evidence>
<evidence type="ECO:0000256" key="9">
    <source>
        <dbReference type="ARBA" id="ARBA00023316"/>
    </source>
</evidence>
<dbReference type="Proteomes" id="UP001175097">
    <property type="component" value="Unassembled WGS sequence"/>
</dbReference>
<sequence>MKAIRVDYTPNINGVVQIPGSKNSSLALLAAACLSDETITFKGIPNIADFRVICEMGEEVGLKIKRELSGDVSIDPRWISSTDFDPVKSSSFRTAYYFIGALLVKYGKVSVGYPGGDNFVSRPIDQHIKALEMMGAKFTYHNDYYEVEAKELHGATIYFDTITSGATINAMLAAVRAKGKTVLLNAARDPEVIDTAIFLKTIGAKISGAGTDTIRITGVNQLHGGTHRVIPDRLIAGSFLIAAGVAGGSVTVTDVIPEHLGSCISKLEEIGMEIDVQDNSITASSTGKLIASRIRTGMYPSFATDLQQPMTTLFTQASGKSIVAEKIYPNRFQHVGQLRKMGADIRVRSGVAFVKGKSNLMGTTVSASDIRAGISLILAGMVAEGTTYITGVDHIERGYEDAVNAFQSVGVRIAKEDINYKINNPFYGNARKGC</sequence>
<keyword evidence="10" id="KW-0670">Pyruvate</keyword>
<keyword evidence="6 13" id="KW-0133">Cell shape</keyword>
<evidence type="ECO:0000256" key="4">
    <source>
        <dbReference type="ARBA" id="ARBA00022618"/>
    </source>
</evidence>
<evidence type="ECO:0000259" key="14">
    <source>
        <dbReference type="Pfam" id="PF00275"/>
    </source>
</evidence>
<accession>A0ABT8JU20</accession>
<dbReference type="Gene3D" id="3.65.10.10">
    <property type="entry name" value="Enolpyruvate transferase domain"/>
    <property type="match status" value="2"/>
</dbReference>
<evidence type="ECO:0000256" key="13">
    <source>
        <dbReference type="HAMAP-Rule" id="MF_00111"/>
    </source>
</evidence>
<evidence type="ECO:0000313" key="15">
    <source>
        <dbReference type="EMBL" id="MDN4608664.1"/>
    </source>
</evidence>
<dbReference type="HAMAP" id="MF_00111">
    <property type="entry name" value="MurA"/>
    <property type="match status" value="1"/>
</dbReference>
<dbReference type="InterPro" id="IPR050068">
    <property type="entry name" value="MurA_subfamily"/>
</dbReference>
<comment type="function">
    <text evidence="13">Cell wall formation. Adds enolpyruvyl to UDP-N-acetylglucosamine.</text>
</comment>
<dbReference type="PANTHER" id="PTHR43783:SF2">
    <property type="entry name" value="UDP-N-ACETYLGLUCOSAMINE 1-CARBOXYVINYLTRANSFERASE 2"/>
    <property type="match status" value="1"/>
</dbReference>
<evidence type="ECO:0000256" key="8">
    <source>
        <dbReference type="ARBA" id="ARBA00023306"/>
    </source>
</evidence>
<proteinExistence type="inferred from homology"/>
<comment type="pathway">
    <text evidence="2 13">Cell wall biogenesis; peptidoglycan biosynthesis.</text>
</comment>
<dbReference type="InterPro" id="IPR036968">
    <property type="entry name" value="Enolpyruvate_Tfrase_sf"/>
</dbReference>